<evidence type="ECO:0000256" key="5">
    <source>
        <dbReference type="ARBA" id="ARBA00022989"/>
    </source>
</evidence>
<evidence type="ECO:0000259" key="8">
    <source>
        <dbReference type="PROSITE" id="PS50928"/>
    </source>
</evidence>
<organism evidence="9 10">
    <name type="scientific">Cohnella soli</name>
    <dbReference type="NCBI Taxonomy" id="425005"/>
    <lineage>
        <taxon>Bacteria</taxon>
        <taxon>Bacillati</taxon>
        <taxon>Bacillota</taxon>
        <taxon>Bacilli</taxon>
        <taxon>Bacillales</taxon>
        <taxon>Paenibacillaceae</taxon>
        <taxon>Cohnella</taxon>
    </lineage>
</organism>
<feature type="transmembrane region" description="Helical" evidence="7">
    <location>
        <begin position="157"/>
        <end position="181"/>
    </location>
</feature>
<evidence type="ECO:0000313" key="9">
    <source>
        <dbReference type="EMBL" id="MFC5405485.1"/>
    </source>
</evidence>
<protein>
    <submittedName>
        <fullName evidence="9">Carbohydrate ABC transporter permease</fullName>
    </submittedName>
</protein>
<feature type="transmembrane region" description="Helical" evidence="7">
    <location>
        <begin position="262"/>
        <end position="284"/>
    </location>
</feature>
<dbReference type="RefSeq" id="WP_378136756.1">
    <property type="nucleotide sequence ID" value="NZ_JBHSMI010000029.1"/>
</dbReference>
<dbReference type="PANTHER" id="PTHR30193">
    <property type="entry name" value="ABC TRANSPORTER PERMEASE PROTEIN"/>
    <property type="match status" value="1"/>
</dbReference>
<keyword evidence="10" id="KW-1185">Reference proteome</keyword>
<dbReference type="InterPro" id="IPR000515">
    <property type="entry name" value="MetI-like"/>
</dbReference>
<keyword evidence="4 7" id="KW-0812">Transmembrane</keyword>
<evidence type="ECO:0000313" key="10">
    <source>
        <dbReference type="Proteomes" id="UP001596113"/>
    </source>
</evidence>
<reference evidence="10" key="1">
    <citation type="journal article" date="2019" name="Int. J. Syst. Evol. Microbiol.">
        <title>The Global Catalogue of Microorganisms (GCM) 10K type strain sequencing project: providing services to taxonomists for standard genome sequencing and annotation.</title>
        <authorList>
            <consortium name="The Broad Institute Genomics Platform"/>
            <consortium name="The Broad Institute Genome Sequencing Center for Infectious Disease"/>
            <person name="Wu L."/>
            <person name="Ma J."/>
        </authorList>
    </citation>
    <scope>NUCLEOTIDE SEQUENCE [LARGE SCALE GENOMIC DNA]</scope>
    <source>
        <strain evidence="10">CGMCC 1.18575</strain>
    </source>
</reference>
<comment type="subcellular location">
    <subcellularLocation>
        <location evidence="1 7">Cell membrane</location>
        <topology evidence="1 7">Multi-pass membrane protein</topology>
    </subcellularLocation>
</comment>
<sequence>MSQRNFKVAGYVLFLTPALLFFTVLYMYPALSSFVYAFTDWNGFSPSFHFIGIENFKQLLADRQFVNAVLHTVGMTVAGGITINVAGLLIAIVLDRPVRSMNLLRALYFAPALFSALVVSYVWSFILGPITGPLNRLLHALFGFPLDFPWLMSPSSAFWSVVGVANWLSLGTTMAIYLAGLQSIPQELHEAGKVDGVTFRQQLRYITIPMLAPAMTVTLMLSLIGGLQTFDIVFALTKGGPFGSTETIMTLLIRTLTKGQSAAYATTMGLVLFVLILVLSAIQLRLLRSREVEM</sequence>
<dbReference type="Proteomes" id="UP001596113">
    <property type="component" value="Unassembled WGS sequence"/>
</dbReference>
<evidence type="ECO:0000256" key="2">
    <source>
        <dbReference type="ARBA" id="ARBA00022448"/>
    </source>
</evidence>
<accession>A0ABW0HYW3</accession>
<evidence type="ECO:0000256" key="3">
    <source>
        <dbReference type="ARBA" id="ARBA00022475"/>
    </source>
</evidence>
<evidence type="ECO:0000256" key="1">
    <source>
        <dbReference type="ARBA" id="ARBA00004651"/>
    </source>
</evidence>
<dbReference type="PROSITE" id="PS50928">
    <property type="entry name" value="ABC_TM1"/>
    <property type="match status" value="1"/>
</dbReference>
<comment type="caution">
    <text evidence="9">The sequence shown here is derived from an EMBL/GenBank/DDBJ whole genome shotgun (WGS) entry which is preliminary data.</text>
</comment>
<evidence type="ECO:0000256" key="4">
    <source>
        <dbReference type="ARBA" id="ARBA00022692"/>
    </source>
</evidence>
<feature type="domain" description="ABC transmembrane type-1" evidence="8">
    <location>
        <begin position="69"/>
        <end position="283"/>
    </location>
</feature>
<dbReference type="Gene3D" id="1.10.3720.10">
    <property type="entry name" value="MetI-like"/>
    <property type="match status" value="1"/>
</dbReference>
<gene>
    <name evidence="9" type="ORF">ACFPOF_22310</name>
</gene>
<feature type="transmembrane region" description="Helical" evidence="7">
    <location>
        <begin position="12"/>
        <end position="38"/>
    </location>
</feature>
<feature type="transmembrane region" description="Helical" evidence="7">
    <location>
        <begin position="68"/>
        <end position="94"/>
    </location>
</feature>
<dbReference type="InterPro" id="IPR051393">
    <property type="entry name" value="ABC_transporter_permease"/>
</dbReference>
<evidence type="ECO:0000256" key="6">
    <source>
        <dbReference type="ARBA" id="ARBA00023136"/>
    </source>
</evidence>
<keyword evidence="2 7" id="KW-0813">Transport</keyword>
<evidence type="ECO:0000256" key="7">
    <source>
        <dbReference type="RuleBase" id="RU363032"/>
    </source>
</evidence>
<feature type="transmembrane region" description="Helical" evidence="7">
    <location>
        <begin position="106"/>
        <end position="126"/>
    </location>
</feature>
<dbReference type="EMBL" id="JBHSMI010000029">
    <property type="protein sequence ID" value="MFC5405485.1"/>
    <property type="molecule type" value="Genomic_DNA"/>
</dbReference>
<keyword evidence="5 7" id="KW-1133">Transmembrane helix</keyword>
<dbReference type="SUPFAM" id="SSF161098">
    <property type="entry name" value="MetI-like"/>
    <property type="match status" value="1"/>
</dbReference>
<keyword evidence="3" id="KW-1003">Cell membrane</keyword>
<dbReference type="PANTHER" id="PTHR30193:SF41">
    <property type="entry name" value="DIACETYLCHITOBIOSE UPTAKE SYSTEM PERMEASE PROTEIN NGCF"/>
    <property type="match status" value="1"/>
</dbReference>
<dbReference type="InterPro" id="IPR035906">
    <property type="entry name" value="MetI-like_sf"/>
</dbReference>
<comment type="similarity">
    <text evidence="7">Belongs to the binding-protein-dependent transport system permease family.</text>
</comment>
<feature type="transmembrane region" description="Helical" evidence="7">
    <location>
        <begin position="202"/>
        <end position="224"/>
    </location>
</feature>
<proteinExistence type="inferred from homology"/>
<dbReference type="CDD" id="cd06261">
    <property type="entry name" value="TM_PBP2"/>
    <property type="match status" value="1"/>
</dbReference>
<name>A0ABW0HYW3_9BACL</name>
<dbReference type="Pfam" id="PF00528">
    <property type="entry name" value="BPD_transp_1"/>
    <property type="match status" value="1"/>
</dbReference>
<keyword evidence="6 7" id="KW-0472">Membrane</keyword>